<keyword evidence="4" id="KW-0548">Nucleotidyltransferase</keyword>
<accession>A0A7J5YR79</accession>
<gene>
    <name evidence="11" type="ORF">F7725_005381</name>
</gene>
<dbReference type="InterPro" id="IPR000768">
    <property type="entry name" value="ART"/>
</dbReference>
<dbReference type="PROSITE" id="PS51996">
    <property type="entry name" value="TR_MART"/>
    <property type="match status" value="2"/>
</dbReference>
<keyword evidence="6 10" id="KW-0521">NADP</keyword>
<dbReference type="PRINTS" id="PR00970">
    <property type="entry name" value="RIBTRNSFRASE"/>
</dbReference>
<evidence type="ECO:0000256" key="3">
    <source>
        <dbReference type="ARBA" id="ARBA00022679"/>
    </source>
</evidence>
<dbReference type="PANTHER" id="PTHR10339:SF29">
    <property type="entry name" value="NAD(P)(+)--ARGININE ADP-RIBOSYLTRANSFERASE"/>
    <property type="match status" value="1"/>
</dbReference>
<evidence type="ECO:0000256" key="1">
    <source>
        <dbReference type="ARBA" id="ARBA00009558"/>
    </source>
</evidence>
<dbReference type="EC" id="2.4.2.31" evidence="10"/>
<dbReference type="OrthoDB" id="423533at2759"/>
<evidence type="ECO:0000256" key="2">
    <source>
        <dbReference type="ARBA" id="ARBA00022676"/>
    </source>
</evidence>
<reference evidence="11 12" key="1">
    <citation type="submission" date="2020-03" db="EMBL/GenBank/DDBJ databases">
        <title>Dissostichus mawsoni Genome sequencing and assembly.</title>
        <authorList>
            <person name="Park H."/>
        </authorList>
    </citation>
    <scope>NUCLEOTIDE SEQUENCE [LARGE SCALE GENOMIC DNA]</scope>
    <source>
        <strain evidence="11">DM0001</strain>
        <tissue evidence="11">Muscle</tissue>
    </source>
</reference>
<dbReference type="EMBL" id="JAAKFY010000009">
    <property type="protein sequence ID" value="KAF3852026.1"/>
    <property type="molecule type" value="Genomic_DNA"/>
</dbReference>
<dbReference type="AlphaFoldDB" id="A0A7J5YR79"/>
<keyword evidence="8" id="KW-1015">Disulfide bond</keyword>
<dbReference type="PANTHER" id="PTHR10339">
    <property type="entry name" value="ADP-RIBOSYLTRANSFERASE"/>
    <property type="match status" value="1"/>
</dbReference>
<protein>
    <recommendedName>
        <fullName evidence="10">NAD(P)(+)--arginine ADP-ribosyltransferase</fullName>
        <ecNumber evidence="10">2.4.2.31</ecNumber>
    </recommendedName>
    <alternativeName>
        <fullName evidence="10">Mono(ADP-ribosyl)transferase</fullName>
    </alternativeName>
</protein>
<organism evidence="11 12">
    <name type="scientific">Dissostichus mawsoni</name>
    <name type="common">Antarctic cod</name>
    <dbReference type="NCBI Taxonomy" id="36200"/>
    <lineage>
        <taxon>Eukaryota</taxon>
        <taxon>Metazoa</taxon>
        <taxon>Chordata</taxon>
        <taxon>Craniata</taxon>
        <taxon>Vertebrata</taxon>
        <taxon>Euteleostomi</taxon>
        <taxon>Actinopterygii</taxon>
        <taxon>Neopterygii</taxon>
        <taxon>Teleostei</taxon>
        <taxon>Neoteleostei</taxon>
        <taxon>Acanthomorphata</taxon>
        <taxon>Eupercaria</taxon>
        <taxon>Perciformes</taxon>
        <taxon>Notothenioidei</taxon>
        <taxon>Nototheniidae</taxon>
        <taxon>Dissostichus</taxon>
    </lineage>
</organism>
<evidence type="ECO:0000256" key="9">
    <source>
        <dbReference type="ARBA" id="ARBA00047597"/>
    </source>
</evidence>
<comment type="catalytic activity">
    <reaction evidence="9 10">
        <text>L-arginyl-[protein] + NAD(+) = N(omega)-(ADP-D-ribosyl)-L-arginyl-[protein] + nicotinamide + H(+)</text>
        <dbReference type="Rhea" id="RHEA:19149"/>
        <dbReference type="Rhea" id="RHEA-COMP:10532"/>
        <dbReference type="Rhea" id="RHEA-COMP:15087"/>
        <dbReference type="ChEBI" id="CHEBI:15378"/>
        <dbReference type="ChEBI" id="CHEBI:17154"/>
        <dbReference type="ChEBI" id="CHEBI:29965"/>
        <dbReference type="ChEBI" id="CHEBI:57540"/>
        <dbReference type="ChEBI" id="CHEBI:142554"/>
        <dbReference type="EC" id="2.4.2.31"/>
    </reaction>
</comment>
<dbReference type="SUPFAM" id="SSF56399">
    <property type="entry name" value="ADP-ribosylation"/>
    <property type="match status" value="2"/>
</dbReference>
<comment type="caution">
    <text evidence="11">The sequence shown here is derived from an EMBL/GenBank/DDBJ whole genome shotgun (WGS) entry which is preliminary data.</text>
</comment>
<dbReference type="FunFam" id="3.90.176.10:FF:000001">
    <property type="entry name" value="NAD(P)(+)--arginine ADP-ribosyltransferase"/>
    <property type="match status" value="1"/>
</dbReference>
<evidence type="ECO:0000256" key="5">
    <source>
        <dbReference type="ARBA" id="ARBA00022729"/>
    </source>
</evidence>
<dbReference type="GO" id="GO:0016779">
    <property type="term" value="F:nucleotidyltransferase activity"/>
    <property type="evidence" value="ECO:0007669"/>
    <property type="project" value="UniProtKB-KW"/>
</dbReference>
<evidence type="ECO:0000256" key="7">
    <source>
        <dbReference type="ARBA" id="ARBA00023027"/>
    </source>
</evidence>
<proteinExistence type="inferred from homology"/>
<dbReference type="GO" id="GO:0003950">
    <property type="term" value="F:NAD+ poly-ADP-ribosyltransferase activity"/>
    <property type="evidence" value="ECO:0007669"/>
    <property type="project" value="TreeGrafter"/>
</dbReference>
<comment type="similarity">
    <text evidence="1 10">Belongs to the Arg-specific ADP-ribosyltransferase family.</text>
</comment>
<evidence type="ECO:0000256" key="10">
    <source>
        <dbReference type="RuleBase" id="RU361228"/>
    </source>
</evidence>
<keyword evidence="12" id="KW-1185">Reference proteome</keyword>
<evidence type="ECO:0000313" key="12">
    <source>
        <dbReference type="Proteomes" id="UP000518266"/>
    </source>
</evidence>
<dbReference type="GO" id="GO:0106274">
    <property type="term" value="F:NAD+-protein-arginine ADP-ribosyltransferase activity"/>
    <property type="evidence" value="ECO:0007669"/>
    <property type="project" value="UniProtKB-EC"/>
</dbReference>
<keyword evidence="3 10" id="KW-0808">Transferase</keyword>
<sequence>MSMVEDLVDDMYFGCNEQMMTLVKDKFLPEEKSVKHFGKHWSAAQCCAKKRFDRREDKALTIDHISAICVYTANNVFNEFNTAVRTEGSSYLSSFKYHSLHYLLTSAIQILNNNDPCHYTFRRTKDVFTGTVNQIIWFGSFTSTSIKSNLTDFGNLFRRISENYPVLGVRVAEVLIPPYETFNITERRGRYKIQGLEDCEVVFVLVSAGTKSSLNCNVVLMEGNMWIFATLGLIICWMMPVDSMAIRFNFTLRKANIPLSMVEDSVDDMYFGCNEQMMTIVKDKFLPEEKSVKHFGKHWSAAQSCAKKRFDQREDKALTIDHISAICVYTANNVYEEFNTAVRTKGRKYLSLFKYHYLHYLLTSAIQILNNNDYCHSTFRRTKDIFTGKVNQIIRFGSFTSTSYKPDLTRFGSETCFKIKTCLGASLKNYPVLHDHEAEVLIPPYETFKITEIIKGRDKIQGLEDCEVVFVLVSAGTKSSLNCNVVHLK</sequence>
<dbReference type="Gene3D" id="3.90.176.10">
    <property type="entry name" value="Toxin ADP-ribosyltransferase, Chain A, domain 1"/>
    <property type="match status" value="2"/>
</dbReference>
<evidence type="ECO:0000313" key="11">
    <source>
        <dbReference type="EMBL" id="KAF3852026.1"/>
    </source>
</evidence>
<dbReference type="Proteomes" id="UP000518266">
    <property type="component" value="Unassembled WGS sequence"/>
</dbReference>
<evidence type="ECO:0000256" key="8">
    <source>
        <dbReference type="ARBA" id="ARBA00023157"/>
    </source>
</evidence>
<dbReference type="Pfam" id="PF01129">
    <property type="entry name" value="ART"/>
    <property type="match status" value="2"/>
</dbReference>
<dbReference type="InterPro" id="IPR050999">
    <property type="entry name" value="ADP-ribosyltransferase_ARG"/>
</dbReference>
<evidence type="ECO:0000256" key="4">
    <source>
        <dbReference type="ARBA" id="ARBA00022695"/>
    </source>
</evidence>
<keyword evidence="2 10" id="KW-0328">Glycosyltransferase</keyword>
<name>A0A7J5YR79_DISMA</name>
<evidence type="ECO:0000256" key="6">
    <source>
        <dbReference type="ARBA" id="ARBA00022857"/>
    </source>
</evidence>
<keyword evidence="5" id="KW-0732">Signal</keyword>
<keyword evidence="7 10" id="KW-0520">NAD</keyword>